<proteinExistence type="inferred from homology"/>
<evidence type="ECO:0000313" key="10">
    <source>
        <dbReference type="Proteomes" id="UP000001824"/>
    </source>
</evidence>
<feature type="coiled-coil region" evidence="6">
    <location>
        <begin position="324"/>
        <end position="358"/>
    </location>
</feature>
<keyword evidence="3 7" id="KW-0812">Transmembrane</keyword>
<evidence type="ECO:0000313" key="9">
    <source>
        <dbReference type="EMBL" id="ABG85975.1"/>
    </source>
</evidence>
<evidence type="ECO:0000256" key="7">
    <source>
        <dbReference type="SAM" id="Phobius"/>
    </source>
</evidence>
<evidence type="ECO:0000256" key="2">
    <source>
        <dbReference type="ARBA" id="ARBA00009477"/>
    </source>
</evidence>
<feature type="transmembrane region" description="Helical" evidence="7">
    <location>
        <begin position="25"/>
        <end position="46"/>
    </location>
</feature>
<comment type="similarity">
    <text evidence="2">Belongs to the membrane fusion protein (MFP) (TC 8.A.1) family.</text>
</comment>
<dbReference type="PRINTS" id="PR01490">
    <property type="entry name" value="RTXTOXIND"/>
</dbReference>
<dbReference type="GO" id="GO:0016020">
    <property type="term" value="C:membrane"/>
    <property type="evidence" value="ECO:0007669"/>
    <property type="project" value="UniProtKB-SubCell"/>
</dbReference>
<comment type="subcellular location">
    <subcellularLocation>
        <location evidence="1">Membrane</location>
        <topology evidence="1">Single-pass membrane protein</topology>
    </subcellularLocation>
</comment>
<dbReference type="InterPro" id="IPR050739">
    <property type="entry name" value="MFP"/>
</dbReference>
<dbReference type="KEGG" id="cpr:CPR_1083"/>
<organism evidence="9 10">
    <name type="scientific">Clostridium perfringens (strain SM101 / Type A)</name>
    <dbReference type="NCBI Taxonomy" id="289380"/>
    <lineage>
        <taxon>Bacteria</taxon>
        <taxon>Bacillati</taxon>
        <taxon>Bacillota</taxon>
        <taxon>Clostridia</taxon>
        <taxon>Eubacteriales</taxon>
        <taxon>Clostridiaceae</taxon>
        <taxon>Clostridium</taxon>
    </lineage>
</organism>
<dbReference type="PANTHER" id="PTHR30386">
    <property type="entry name" value="MEMBRANE FUSION SUBUNIT OF EMRAB-TOLC MULTIDRUG EFFLUX PUMP"/>
    <property type="match status" value="1"/>
</dbReference>
<dbReference type="Pfam" id="PF26002">
    <property type="entry name" value="Beta-barrel_AprE"/>
    <property type="match status" value="1"/>
</dbReference>
<evidence type="ECO:0000256" key="5">
    <source>
        <dbReference type="ARBA" id="ARBA00023136"/>
    </source>
</evidence>
<feature type="coiled-coil region" evidence="6">
    <location>
        <begin position="163"/>
        <end position="282"/>
    </location>
</feature>
<protein>
    <submittedName>
        <fullName evidence="9">Putative bacteriocin ABC transporter, bacteriocin-binding protein</fullName>
    </submittedName>
</protein>
<dbReference type="InterPro" id="IPR058982">
    <property type="entry name" value="Beta-barrel_AprE"/>
</dbReference>
<dbReference type="Gene3D" id="2.40.30.170">
    <property type="match status" value="1"/>
</dbReference>
<dbReference type="Gene3D" id="2.40.50.100">
    <property type="match status" value="1"/>
</dbReference>
<dbReference type="Proteomes" id="UP000001824">
    <property type="component" value="Chromosome"/>
</dbReference>
<sequence>MKFKIDNIENLSDSREVMESKPNKLMFIFLYIIISLIVTFFIWAWFSEKEIVVKVNGVVRPDNEIQAISNIVQGEIESVKMKNGENVSKGEVLFKIKSTELEDKKNQLDQQIEYINTDNENLEKLNKSINDNTNYFENNDKEKEYYYKFQSYEAGNKVSIEEKNNISSSKDDLNNEKDDLETLSRSISENKNLNKEGSAYSSQYESYVSSREMIQNKTEQLENSKKALSEEIEVNNKEKNKLSDENSKAIIDDKNKQINNQISQIDLEIKNNNEQLDKLKSDTLAQIKGSIDKINQSLSKLDSNISSLDESANIAKDKNKTTVLAQIEEKININNQKKKELEENKKQIEQSIEKCSVKAPSDGKLNINANLEQGIMLQTGAVVASIIPNSDTYKVELMIPTKDIANIKVSEDVKYSFEALPYREYGFLDGKIESLSPDSKVDSEKGISFFTGEGSLSSNSLYSNKGEESFIKPGMMCEAKIITRKEKMLYYLLEKIGFKN</sequence>
<name>Q0SU02_CLOPS</name>
<evidence type="ECO:0000256" key="1">
    <source>
        <dbReference type="ARBA" id="ARBA00004167"/>
    </source>
</evidence>
<keyword evidence="5 7" id="KW-0472">Membrane</keyword>
<keyword evidence="4 7" id="KW-1133">Transmembrane helix</keyword>
<gene>
    <name evidence="9" type="ordered locus">CPR_1083</name>
</gene>
<keyword evidence="6" id="KW-0175">Coiled coil</keyword>
<dbReference type="EMBL" id="CP000312">
    <property type="protein sequence ID" value="ABG85975.1"/>
    <property type="molecule type" value="Genomic_DNA"/>
</dbReference>
<evidence type="ECO:0000259" key="8">
    <source>
        <dbReference type="Pfam" id="PF26002"/>
    </source>
</evidence>
<dbReference type="AlphaFoldDB" id="Q0SU02"/>
<dbReference type="RefSeq" id="WP_011592104.1">
    <property type="nucleotide sequence ID" value="NC_008262.1"/>
</dbReference>
<feature type="domain" description="AprE-like beta-barrel" evidence="8">
    <location>
        <begin position="395"/>
        <end position="484"/>
    </location>
</feature>
<accession>Q0SU02</accession>
<reference evidence="9 10" key="1">
    <citation type="journal article" date="2006" name="Genome Res.">
        <title>Skewed genomic variability in strains of the toxigenic bacterial pathogen, Clostridium perfringens.</title>
        <authorList>
            <person name="Myers G.S."/>
            <person name="Rasko D.A."/>
            <person name="Cheung J.K."/>
            <person name="Ravel J."/>
            <person name="Seshadri R."/>
            <person name="Deboy R.T."/>
            <person name="Ren Q."/>
            <person name="Varga J."/>
            <person name="Awad M.M."/>
            <person name="Brinkac L.M."/>
            <person name="Daugherty S.C."/>
            <person name="Haft D.H."/>
            <person name="Dodson R.J."/>
            <person name="Madupu R."/>
            <person name="Nelson W.C."/>
            <person name="Rosovitz M.J."/>
            <person name="Sullivan S.A."/>
            <person name="Khouri H."/>
            <person name="Dimitrov G.I."/>
            <person name="Watkins K.L."/>
            <person name="Mulligan S."/>
            <person name="Benton J."/>
            <person name="Radune D."/>
            <person name="Fisher D.J."/>
            <person name="Atkins H.S."/>
            <person name="Hiscox T."/>
            <person name="Jost B.H."/>
            <person name="Billington S.J."/>
            <person name="Songer J.G."/>
            <person name="McClane B.A."/>
            <person name="Titball R.W."/>
            <person name="Rood J.I."/>
            <person name="Melville S.B."/>
            <person name="Paulsen I.T."/>
        </authorList>
    </citation>
    <scope>NUCLEOTIDE SEQUENCE [LARGE SCALE GENOMIC DNA]</scope>
    <source>
        <strain evidence="10">SM101 / Type A</strain>
    </source>
</reference>
<dbReference type="PANTHER" id="PTHR30386:SF26">
    <property type="entry name" value="TRANSPORT PROTEIN COMB"/>
    <property type="match status" value="1"/>
</dbReference>
<dbReference type="BioCyc" id="CPER289380:GI76-1099-MONOMER"/>
<evidence type="ECO:0000256" key="3">
    <source>
        <dbReference type="ARBA" id="ARBA00022692"/>
    </source>
</evidence>
<evidence type="ECO:0000256" key="6">
    <source>
        <dbReference type="SAM" id="Coils"/>
    </source>
</evidence>
<evidence type="ECO:0000256" key="4">
    <source>
        <dbReference type="ARBA" id="ARBA00022989"/>
    </source>
</evidence>